<proteinExistence type="predicted"/>
<evidence type="ECO:0000313" key="2">
    <source>
        <dbReference type="RefSeq" id="XP_022310101.1"/>
    </source>
</evidence>
<dbReference type="RefSeq" id="XP_022310101.1">
    <property type="nucleotide sequence ID" value="XM_022454393.1"/>
</dbReference>
<dbReference type="SUPFAM" id="SSF82895">
    <property type="entry name" value="TSP-1 type 1 repeat"/>
    <property type="match status" value="1"/>
</dbReference>
<dbReference type="Gene3D" id="2.20.100.10">
    <property type="entry name" value="Thrombospondin type-1 (TSP1) repeat"/>
    <property type="match status" value="1"/>
</dbReference>
<dbReference type="AlphaFoldDB" id="A0A8B8C5A3"/>
<dbReference type="Pfam" id="PF00090">
    <property type="entry name" value="TSP_1"/>
    <property type="match status" value="1"/>
</dbReference>
<dbReference type="GeneID" id="111115602"/>
<gene>
    <name evidence="2" type="primary">LOC111115602</name>
</gene>
<sequence length="112" mass="11791">MELECLYTPWATISSCTRTCGDGFKVQVRAFSFVPKGTPLAQDCGKDLSRNETCNINACPTPQVDDVDQPLLLPPVVDTGLSGPNTNVHPVHVVTGVVDAGTAGTAALVELH</sequence>
<dbReference type="PROSITE" id="PS50092">
    <property type="entry name" value="TSP1"/>
    <property type="match status" value="1"/>
</dbReference>
<evidence type="ECO:0000313" key="1">
    <source>
        <dbReference type="Proteomes" id="UP000694844"/>
    </source>
</evidence>
<protein>
    <submittedName>
        <fullName evidence="2">Uncharacterized protein LOC111115602</fullName>
    </submittedName>
</protein>
<name>A0A8B8C5A3_CRAVI</name>
<keyword evidence="1" id="KW-1185">Reference proteome</keyword>
<dbReference type="InterPro" id="IPR000884">
    <property type="entry name" value="TSP1_rpt"/>
</dbReference>
<dbReference type="Proteomes" id="UP000694844">
    <property type="component" value="Chromosome 9"/>
</dbReference>
<reference evidence="2" key="1">
    <citation type="submission" date="2025-08" db="UniProtKB">
        <authorList>
            <consortium name="RefSeq"/>
        </authorList>
    </citation>
    <scope>IDENTIFICATION</scope>
    <source>
        <tissue evidence="2">Whole sample</tissue>
    </source>
</reference>
<organism evidence="1 2">
    <name type="scientific">Crassostrea virginica</name>
    <name type="common">Eastern oyster</name>
    <dbReference type="NCBI Taxonomy" id="6565"/>
    <lineage>
        <taxon>Eukaryota</taxon>
        <taxon>Metazoa</taxon>
        <taxon>Spiralia</taxon>
        <taxon>Lophotrochozoa</taxon>
        <taxon>Mollusca</taxon>
        <taxon>Bivalvia</taxon>
        <taxon>Autobranchia</taxon>
        <taxon>Pteriomorphia</taxon>
        <taxon>Ostreida</taxon>
        <taxon>Ostreoidea</taxon>
        <taxon>Ostreidae</taxon>
        <taxon>Crassostrea</taxon>
    </lineage>
</organism>
<dbReference type="KEGG" id="cvn:111115602"/>
<accession>A0A8B8C5A3</accession>
<dbReference type="SMART" id="SM00209">
    <property type="entry name" value="TSP1"/>
    <property type="match status" value="1"/>
</dbReference>
<dbReference type="InterPro" id="IPR036383">
    <property type="entry name" value="TSP1_rpt_sf"/>
</dbReference>